<organism evidence="1">
    <name type="scientific">Dulem virus 40</name>
    <dbReference type="NCBI Taxonomy" id="3145758"/>
    <lineage>
        <taxon>Viruses</taxon>
        <taxon>Duplodnaviria</taxon>
        <taxon>Heunggongvirae</taxon>
        <taxon>Uroviricota</taxon>
        <taxon>Caudoviricetes</taxon>
    </lineage>
</organism>
<evidence type="ECO:0000313" key="1">
    <source>
        <dbReference type="EMBL" id="XCD03611.1"/>
    </source>
</evidence>
<proteinExistence type="predicted"/>
<protein>
    <submittedName>
        <fullName evidence="1">Uncharacterized protein</fullName>
    </submittedName>
</protein>
<accession>A0AAU8AWS1</accession>
<name>A0AAU8AWS1_9CAUD</name>
<sequence length="70" mass="8412">MKQTMEAMMDLRKSVDDVFRSGHTIEWVKPIGYLKHEPTGYSLAVYKPISRFKRLMLRWCFGLKYERLNN</sequence>
<reference evidence="1" key="1">
    <citation type="submission" date="2024-03" db="EMBL/GenBank/DDBJ databases">
        <title>Diverse circular DNA viruses in blood, oral, and fecal samples of captive lemurs.</title>
        <authorList>
            <person name="Paietta E.N."/>
            <person name="Kraberger S."/>
            <person name="Lund M.C."/>
            <person name="Custer J.M."/>
            <person name="Vargas K.M."/>
            <person name="Ehmke E.E."/>
            <person name="Yoder A.D."/>
            <person name="Varsani A."/>
        </authorList>
    </citation>
    <scope>NUCLEOTIDE SEQUENCE</scope>
    <source>
        <strain evidence="1">Duke_21_1</strain>
    </source>
</reference>
<dbReference type="EMBL" id="PP511379">
    <property type="protein sequence ID" value="XCD03611.1"/>
    <property type="molecule type" value="Genomic_DNA"/>
</dbReference>